<organism evidence="2 3">
    <name type="scientific">Rhizobium paranaense</name>
    <dbReference type="NCBI Taxonomy" id="1650438"/>
    <lineage>
        <taxon>Bacteria</taxon>
        <taxon>Pseudomonadati</taxon>
        <taxon>Pseudomonadota</taxon>
        <taxon>Alphaproteobacteria</taxon>
        <taxon>Hyphomicrobiales</taxon>
        <taxon>Rhizobiaceae</taxon>
        <taxon>Rhizobium/Agrobacterium group</taxon>
        <taxon>Rhizobium</taxon>
    </lineage>
</organism>
<feature type="domain" description="DUF4365" evidence="1">
    <location>
        <begin position="2"/>
        <end position="83"/>
    </location>
</feature>
<accession>A0A7W9D4T6</accession>
<proteinExistence type="predicted"/>
<keyword evidence="3" id="KW-1185">Reference proteome</keyword>
<comment type="caution">
    <text evidence="2">The sequence shown here is derived from an EMBL/GenBank/DDBJ whole genome shotgun (WGS) entry which is preliminary data.</text>
</comment>
<dbReference type="Proteomes" id="UP000549882">
    <property type="component" value="Unassembled WGS sequence"/>
</dbReference>
<dbReference type="Pfam" id="PF14280">
    <property type="entry name" value="DUF4365"/>
    <property type="match status" value="1"/>
</dbReference>
<evidence type="ECO:0000313" key="2">
    <source>
        <dbReference type="EMBL" id="MBB5577817.1"/>
    </source>
</evidence>
<evidence type="ECO:0000313" key="3">
    <source>
        <dbReference type="Proteomes" id="UP000549882"/>
    </source>
</evidence>
<dbReference type="AlphaFoldDB" id="A0A7W9D4T6"/>
<protein>
    <recommendedName>
        <fullName evidence="1">DUF4365 domain-containing protein</fullName>
    </recommendedName>
</protein>
<name>A0A7W9D4T6_9HYPH</name>
<evidence type="ECO:0000259" key="1">
    <source>
        <dbReference type="Pfam" id="PF14280"/>
    </source>
</evidence>
<sequence length="99" mass="11116">MKSKAYNKLAGRGPGAVPAILILMCLPDNEDQWMGFSEDSLLLRKCCYFTTVTGPRIESENTTRQISFPRRNLLNVSSLTTILDDNRKRLEAAFSAFAE</sequence>
<gene>
    <name evidence="2" type="ORF">GGD50_006472</name>
</gene>
<reference evidence="2 3" key="1">
    <citation type="submission" date="2020-08" db="EMBL/GenBank/DDBJ databases">
        <title>Genomic Encyclopedia of Type Strains, Phase IV (KMG-V): Genome sequencing to study the core and pangenomes of soil and plant-associated prokaryotes.</title>
        <authorList>
            <person name="Whitman W."/>
        </authorList>
    </citation>
    <scope>NUCLEOTIDE SEQUENCE [LARGE SCALE GENOMIC DNA]</scope>
    <source>
        <strain evidence="2 3">SEMIA 4064</strain>
    </source>
</reference>
<dbReference type="EMBL" id="JACHBI010000026">
    <property type="protein sequence ID" value="MBB5577817.1"/>
    <property type="molecule type" value="Genomic_DNA"/>
</dbReference>
<dbReference type="InterPro" id="IPR025375">
    <property type="entry name" value="DUF4365"/>
</dbReference>